<protein>
    <submittedName>
        <fullName evidence="1">33273_t:CDS:1</fullName>
    </submittedName>
</protein>
<keyword evidence="2" id="KW-1185">Reference proteome</keyword>
<feature type="non-terminal residue" evidence="1">
    <location>
        <position position="1"/>
    </location>
</feature>
<evidence type="ECO:0000313" key="1">
    <source>
        <dbReference type="EMBL" id="CAG8839622.1"/>
    </source>
</evidence>
<organism evidence="1 2">
    <name type="scientific">Racocetra persica</name>
    <dbReference type="NCBI Taxonomy" id="160502"/>
    <lineage>
        <taxon>Eukaryota</taxon>
        <taxon>Fungi</taxon>
        <taxon>Fungi incertae sedis</taxon>
        <taxon>Mucoromycota</taxon>
        <taxon>Glomeromycotina</taxon>
        <taxon>Glomeromycetes</taxon>
        <taxon>Diversisporales</taxon>
        <taxon>Gigasporaceae</taxon>
        <taxon>Racocetra</taxon>
    </lineage>
</organism>
<proteinExistence type="predicted"/>
<accession>A0ACA9SIE0</accession>
<feature type="non-terminal residue" evidence="1">
    <location>
        <position position="55"/>
    </location>
</feature>
<gene>
    <name evidence="1" type="ORF">RPERSI_LOCUS31121</name>
</gene>
<dbReference type="EMBL" id="CAJVQC010124213">
    <property type="protein sequence ID" value="CAG8839622.1"/>
    <property type="molecule type" value="Genomic_DNA"/>
</dbReference>
<sequence length="55" mass="6780">YEIKVFKKMDIYRPNKRRFQAKRAAQKSLEVRQKICKNHTIQEINSYLNQMHLDK</sequence>
<reference evidence="1" key="1">
    <citation type="submission" date="2021-06" db="EMBL/GenBank/DDBJ databases">
        <authorList>
            <person name="Kallberg Y."/>
            <person name="Tangrot J."/>
            <person name="Rosling A."/>
        </authorList>
    </citation>
    <scope>NUCLEOTIDE SEQUENCE</scope>
    <source>
        <strain evidence="1">MA461A</strain>
    </source>
</reference>
<name>A0ACA9SIE0_9GLOM</name>
<evidence type="ECO:0000313" key="2">
    <source>
        <dbReference type="Proteomes" id="UP000789920"/>
    </source>
</evidence>
<dbReference type="Proteomes" id="UP000789920">
    <property type="component" value="Unassembled WGS sequence"/>
</dbReference>
<comment type="caution">
    <text evidence="1">The sequence shown here is derived from an EMBL/GenBank/DDBJ whole genome shotgun (WGS) entry which is preliminary data.</text>
</comment>